<reference evidence="1 2" key="1">
    <citation type="journal article" date="2018" name="Nat. Ecol. Evol.">
        <title>Pezizomycetes genomes reveal the molecular basis of ectomycorrhizal truffle lifestyle.</title>
        <authorList>
            <person name="Murat C."/>
            <person name="Payen T."/>
            <person name="Noel B."/>
            <person name="Kuo A."/>
            <person name="Morin E."/>
            <person name="Chen J."/>
            <person name="Kohler A."/>
            <person name="Krizsan K."/>
            <person name="Balestrini R."/>
            <person name="Da Silva C."/>
            <person name="Montanini B."/>
            <person name="Hainaut M."/>
            <person name="Levati E."/>
            <person name="Barry K.W."/>
            <person name="Belfiori B."/>
            <person name="Cichocki N."/>
            <person name="Clum A."/>
            <person name="Dockter R.B."/>
            <person name="Fauchery L."/>
            <person name="Guy J."/>
            <person name="Iotti M."/>
            <person name="Le Tacon F."/>
            <person name="Lindquist E.A."/>
            <person name="Lipzen A."/>
            <person name="Malagnac F."/>
            <person name="Mello A."/>
            <person name="Molinier V."/>
            <person name="Miyauchi S."/>
            <person name="Poulain J."/>
            <person name="Riccioni C."/>
            <person name="Rubini A."/>
            <person name="Sitrit Y."/>
            <person name="Splivallo R."/>
            <person name="Traeger S."/>
            <person name="Wang M."/>
            <person name="Zifcakova L."/>
            <person name="Wipf D."/>
            <person name="Zambonelli A."/>
            <person name="Paolocci F."/>
            <person name="Nowrousian M."/>
            <person name="Ottonello S."/>
            <person name="Baldrian P."/>
            <person name="Spatafora J.W."/>
            <person name="Henrissat B."/>
            <person name="Nagy L.G."/>
            <person name="Aury J.M."/>
            <person name="Wincker P."/>
            <person name="Grigoriev I.V."/>
            <person name="Bonfante P."/>
            <person name="Martin F.M."/>
        </authorList>
    </citation>
    <scope>NUCLEOTIDE SEQUENCE [LARGE SCALE GENOMIC DNA]</scope>
    <source>
        <strain evidence="1 2">ATCC MYA-4762</strain>
    </source>
</reference>
<organism evidence="1 2">
    <name type="scientific">Terfezia boudieri ATCC MYA-4762</name>
    <dbReference type="NCBI Taxonomy" id="1051890"/>
    <lineage>
        <taxon>Eukaryota</taxon>
        <taxon>Fungi</taxon>
        <taxon>Dikarya</taxon>
        <taxon>Ascomycota</taxon>
        <taxon>Pezizomycotina</taxon>
        <taxon>Pezizomycetes</taxon>
        <taxon>Pezizales</taxon>
        <taxon>Pezizaceae</taxon>
        <taxon>Terfezia</taxon>
    </lineage>
</organism>
<dbReference type="EMBL" id="ML121538">
    <property type="protein sequence ID" value="RPB25267.1"/>
    <property type="molecule type" value="Genomic_DNA"/>
</dbReference>
<protein>
    <submittedName>
        <fullName evidence="1">Uncharacterized protein</fullName>
    </submittedName>
</protein>
<sequence length="87" mass="9402">MSAHRVHIQRPATFLSLAPVQSASYPKAPTSLAVKSPPADNIITEPSVQFTARRHSSTSSVSSQRFLKLGPVHWGGNSGEDDYAIEE</sequence>
<dbReference type="OrthoDB" id="5226533at2759"/>
<evidence type="ECO:0000313" key="1">
    <source>
        <dbReference type="EMBL" id="RPB25267.1"/>
    </source>
</evidence>
<dbReference type="AlphaFoldDB" id="A0A3N4LQR8"/>
<keyword evidence="2" id="KW-1185">Reference proteome</keyword>
<accession>A0A3N4LQR8</accession>
<name>A0A3N4LQR8_9PEZI</name>
<gene>
    <name evidence="1" type="ORF">L211DRAFT_822773</name>
</gene>
<evidence type="ECO:0000313" key="2">
    <source>
        <dbReference type="Proteomes" id="UP000267821"/>
    </source>
</evidence>
<proteinExistence type="predicted"/>
<dbReference type="Proteomes" id="UP000267821">
    <property type="component" value="Unassembled WGS sequence"/>
</dbReference>
<dbReference type="InParanoid" id="A0A3N4LQR8"/>